<dbReference type="InterPro" id="IPR025887">
    <property type="entry name" value="Glyco_hydro_31_N_dom"/>
</dbReference>
<dbReference type="Gene3D" id="2.60.40.1180">
    <property type="entry name" value="Golgi alpha-mannosidase II"/>
    <property type="match status" value="2"/>
</dbReference>
<dbReference type="Pfam" id="PF01055">
    <property type="entry name" value="Glyco_hydro_31_2nd"/>
    <property type="match status" value="1"/>
</dbReference>
<dbReference type="InterPro" id="IPR000322">
    <property type="entry name" value="Glyco_hydro_31_TIM"/>
</dbReference>
<dbReference type="Gene3D" id="3.20.20.80">
    <property type="entry name" value="Glycosidases"/>
    <property type="match status" value="1"/>
</dbReference>
<dbReference type="EC" id="3.2.1.21" evidence="4"/>
<evidence type="ECO:0000259" key="17">
    <source>
        <dbReference type="Pfam" id="PF21365"/>
    </source>
</evidence>
<evidence type="ECO:0000256" key="11">
    <source>
        <dbReference type="ARBA" id="ARBA00023316"/>
    </source>
</evidence>
<evidence type="ECO:0000256" key="4">
    <source>
        <dbReference type="ARBA" id="ARBA00012744"/>
    </source>
</evidence>
<dbReference type="CDD" id="cd06602">
    <property type="entry name" value="GH31_MGAM_SI_GAA"/>
    <property type="match status" value="1"/>
</dbReference>
<dbReference type="EMBL" id="ML213797">
    <property type="protein sequence ID" value="TFK31272.1"/>
    <property type="molecule type" value="Genomic_DNA"/>
</dbReference>
<evidence type="ECO:0000256" key="6">
    <source>
        <dbReference type="ARBA" id="ARBA00022729"/>
    </source>
</evidence>
<dbReference type="SUPFAM" id="SSF51445">
    <property type="entry name" value="(Trans)glycosidases"/>
    <property type="match status" value="1"/>
</dbReference>
<evidence type="ECO:0000256" key="2">
    <source>
        <dbReference type="ARBA" id="ARBA00004613"/>
    </source>
</evidence>
<dbReference type="InterPro" id="IPR048395">
    <property type="entry name" value="Glyco_hydro_31_C"/>
</dbReference>
<evidence type="ECO:0000256" key="8">
    <source>
        <dbReference type="ARBA" id="ARBA00023180"/>
    </source>
</evidence>
<dbReference type="STRING" id="68775.A0A5C3LEW1"/>
<proteinExistence type="inferred from homology"/>
<name>A0A5C3LEW1_9AGAR</name>
<dbReference type="GO" id="GO:0030246">
    <property type="term" value="F:carbohydrate binding"/>
    <property type="evidence" value="ECO:0007669"/>
    <property type="project" value="InterPro"/>
</dbReference>
<evidence type="ECO:0000256" key="13">
    <source>
        <dbReference type="ARBA" id="ARBA00025512"/>
    </source>
</evidence>
<evidence type="ECO:0000256" key="9">
    <source>
        <dbReference type="ARBA" id="ARBA00023277"/>
    </source>
</evidence>
<keyword evidence="9" id="KW-0119">Carbohydrate metabolism</keyword>
<reference evidence="18 19" key="1">
    <citation type="journal article" date="2019" name="Nat. Ecol. Evol.">
        <title>Megaphylogeny resolves global patterns of mushroom evolution.</title>
        <authorList>
            <person name="Varga T."/>
            <person name="Krizsan K."/>
            <person name="Foldi C."/>
            <person name="Dima B."/>
            <person name="Sanchez-Garcia M."/>
            <person name="Sanchez-Ramirez S."/>
            <person name="Szollosi G.J."/>
            <person name="Szarkandi J.G."/>
            <person name="Papp V."/>
            <person name="Albert L."/>
            <person name="Andreopoulos W."/>
            <person name="Angelini C."/>
            <person name="Antonin V."/>
            <person name="Barry K.W."/>
            <person name="Bougher N.L."/>
            <person name="Buchanan P."/>
            <person name="Buyck B."/>
            <person name="Bense V."/>
            <person name="Catcheside P."/>
            <person name="Chovatia M."/>
            <person name="Cooper J."/>
            <person name="Damon W."/>
            <person name="Desjardin D."/>
            <person name="Finy P."/>
            <person name="Geml J."/>
            <person name="Haridas S."/>
            <person name="Hughes K."/>
            <person name="Justo A."/>
            <person name="Karasinski D."/>
            <person name="Kautmanova I."/>
            <person name="Kiss B."/>
            <person name="Kocsube S."/>
            <person name="Kotiranta H."/>
            <person name="LaButti K.M."/>
            <person name="Lechner B.E."/>
            <person name="Liimatainen K."/>
            <person name="Lipzen A."/>
            <person name="Lukacs Z."/>
            <person name="Mihaltcheva S."/>
            <person name="Morgado L.N."/>
            <person name="Niskanen T."/>
            <person name="Noordeloos M.E."/>
            <person name="Ohm R.A."/>
            <person name="Ortiz-Santana B."/>
            <person name="Ovrebo C."/>
            <person name="Racz N."/>
            <person name="Riley R."/>
            <person name="Savchenko A."/>
            <person name="Shiryaev A."/>
            <person name="Soop K."/>
            <person name="Spirin V."/>
            <person name="Szebenyi C."/>
            <person name="Tomsovsky M."/>
            <person name="Tulloss R.E."/>
            <person name="Uehling J."/>
            <person name="Grigoriev I.V."/>
            <person name="Vagvolgyi C."/>
            <person name="Papp T."/>
            <person name="Martin F.M."/>
            <person name="Miettinen O."/>
            <person name="Hibbett D.S."/>
            <person name="Nagy L.G."/>
        </authorList>
    </citation>
    <scope>NUCLEOTIDE SEQUENCE [LARGE SCALE GENOMIC DNA]</scope>
    <source>
        <strain evidence="18 19">CBS 166.37</strain>
    </source>
</reference>
<feature type="domain" description="Glycoside hydrolase family 31 N-terminal" evidence="16">
    <location>
        <begin position="78"/>
        <end position="182"/>
    </location>
</feature>
<dbReference type="Pfam" id="PF13802">
    <property type="entry name" value="Gal_mutarotas_2"/>
    <property type="match status" value="1"/>
</dbReference>
<organism evidence="18 19">
    <name type="scientific">Crucibulum laeve</name>
    <dbReference type="NCBI Taxonomy" id="68775"/>
    <lineage>
        <taxon>Eukaryota</taxon>
        <taxon>Fungi</taxon>
        <taxon>Dikarya</taxon>
        <taxon>Basidiomycota</taxon>
        <taxon>Agaricomycotina</taxon>
        <taxon>Agaricomycetes</taxon>
        <taxon>Agaricomycetidae</taxon>
        <taxon>Agaricales</taxon>
        <taxon>Agaricineae</taxon>
        <taxon>Nidulariaceae</taxon>
        <taxon>Crucibulum</taxon>
    </lineage>
</organism>
<keyword evidence="10 14" id="KW-0326">Glycosidase</keyword>
<dbReference type="InterPro" id="IPR017853">
    <property type="entry name" value="GH"/>
</dbReference>
<evidence type="ECO:0000256" key="3">
    <source>
        <dbReference type="ARBA" id="ARBA00007806"/>
    </source>
</evidence>
<keyword evidence="5" id="KW-0964">Secreted</keyword>
<keyword evidence="6" id="KW-0732">Signal</keyword>
<keyword evidence="19" id="KW-1185">Reference proteome</keyword>
<comment type="catalytic activity">
    <reaction evidence="1">
        <text>Hydrolysis of terminal, non-reducing beta-D-glucosyl residues with release of beta-D-glucose.</text>
        <dbReference type="EC" id="3.2.1.21"/>
    </reaction>
</comment>
<evidence type="ECO:0000256" key="14">
    <source>
        <dbReference type="RuleBase" id="RU361185"/>
    </source>
</evidence>
<evidence type="ECO:0000256" key="10">
    <source>
        <dbReference type="ARBA" id="ARBA00023295"/>
    </source>
</evidence>
<dbReference type="InterPro" id="IPR011013">
    <property type="entry name" value="Gal_mutarotase_sf_dom"/>
</dbReference>
<dbReference type="PANTHER" id="PTHR22762:SF67">
    <property type="entry name" value="ALPHA_BETA-GLUCOSIDASE AGDC-RELATED"/>
    <property type="match status" value="1"/>
</dbReference>
<evidence type="ECO:0000256" key="12">
    <source>
        <dbReference type="ARBA" id="ARBA00023326"/>
    </source>
</evidence>
<evidence type="ECO:0000256" key="1">
    <source>
        <dbReference type="ARBA" id="ARBA00000448"/>
    </source>
</evidence>
<dbReference type="CDD" id="cd14752">
    <property type="entry name" value="GH31_N"/>
    <property type="match status" value="1"/>
</dbReference>
<comment type="subcellular location">
    <subcellularLocation>
        <location evidence="2">Secreted</location>
    </subcellularLocation>
</comment>
<evidence type="ECO:0000256" key="7">
    <source>
        <dbReference type="ARBA" id="ARBA00022801"/>
    </source>
</evidence>
<evidence type="ECO:0000259" key="15">
    <source>
        <dbReference type="Pfam" id="PF01055"/>
    </source>
</evidence>
<dbReference type="GO" id="GO:0071555">
    <property type="term" value="P:cell wall organization"/>
    <property type="evidence" value="ECO:0007669"/>
    <property type="project" value="UniProtKB-KW"/>
</dbReference>
<dbReference type="GO" id="GO:0000272">
    <property type="term" value="P:polysaccharide catabolic process"/>
    <property type="evidence" value="ECO:0007669"/>
    <property type="project" value="UniProtKB-KW"/>
</dbReference>
<gene>
    <name evidence="18" type="ORF">BDQ12DRAFT_740114</name>
</gene>
<keyword evidence="8" id="KW-0325">Glycoprotein</keyword>
<dbReference type="SUPFAM" id="SSF74650">
    <property type="entry name" value="Galactose mutarotase-like"/>
    <property type="match status" value="1"/>
</dbReference>
<keyword evidence="12" id="KW-0624">Polysaccharide degradation</keyword>
<dbReference type="GO" id="GO:0005576">
    <property type="term" value="C:extracellular region"/>
    <property type="evidence" value="ECO:0007669"/>
    <property type="project" value="UniProtKB-SubCell"/>
</dbReference>
<dbReference type="Pfam" id="PF21365">
    <property type="entry name" value="Glyco_hydro_31_3rd"/>
    <property type="match status" value="1"/>
</dbReference>
<dbReference type="AlphaFoldDB" id="A0A5C3LEW1"/>
<evidence type="ECO:0000256" key="5">
    <source>
        <dbReference type="ARBA" id="ARBA00022525"/>
    </source>
</evidence>
<keyword evidence="7 14" id="KW-0378">Hydrolase</keyword>
<evidence type="ECO:0000259" key="16">
    <source>
        <dbReference type="Pfam" id="PF13802"/>
    </source>
</evidence>
<dbReference type="OrthoDB" id="5839090at2759"/>
<sequence length="847" mass="94814">MDANSLTAEFTLASPAYNVFGEDVKLALSIVYETADRIHLKITDPSITRFEVPTSIFPHPSASRSASSRTMNIQFTYTASSFSFTILHSNSKQVLLTTKGHSLIFEPQYLRLKTDLPKNPNVYGLGEHTNPFRLPESNTTVTLWSRDAYGIPTGSNLYGNHPVYYEHRSSGTHGVFLLNANGMDIKLTQDEAKNSNAALEYNVIGGVLDFYFLAGSTTDPEALPKQYAQIVGLPAEYPYWSFGFQQCRFGYKDYVDVAGVISSYAEAQIPLEVMWTDIDYMDRRRIFTTEPDYFPILRVRKIVDYLNGHDQKYILMTDPAVAYVPSGYPAYDHGKELNIYLKSANGSDEMGVVWPGVTVFPDWFHPNVTQYWNTEFKNFYSPETGIDIDGAWIDMNEPANFCAWPCTDPFAAAIEQDMPPARTNPPPAPDVPIFTNTSASAHRKRDLIDPPYKINNAAGSLSNKTASTNSVHYNNLTEYDTHNLYGTMMSFATHTAMLARRPSKRPFIITRSTFAGAGSQVGKWLGDNLSLWEHYRFSVAGMLGFASVYQVPMVGSDICGFGGNTTETLCARWATLGAFYPFMRNMSHNSDTSNSQEFYRWPTVAEAAKNAIDIRYRLLDYIYTAFHQAHTDGTPVLHPVFFKYSKDPATFGLEHQFFFGDSILVSPVTEENSTSVTFYIPKDRFYDFKMLAPVDGQGSAVTLDNVSFTEIPLHIKSGVVLPLREKSQMTTTLLRKTDFELVVAPTRDGKASGSLYIDDGESIEQPKTTEVEFAYQNGKLDVKGKFGYETGVKVARVRFAGVDKAPKSVKVDGRAVGAKEWSYDSKMKVLDVQVGVEFKKNFSVQFS</sequence>
<feature type="domain" description="Glycosyl hydrolase family 31 C-terminal" evidence="17">
    <location>
        <begin position="633"/>
        <end position="721"/>
    </location>
</feature>
<evidence type="ECO:0000313" key="19">
    <source>
        <dbReference type="Proteomes" id="UP000308652"/>
    </source>
</evidence>
<comment type="function">
    <text evidence="13">Glucosidase involved in the degradation of cellulosic biomass. Has both alpha- and beta-glucosidase activity.</text>
</comment>
<dbReference type="Proteomes" id="UP000308652">
    <property type="component" value="Unassembled WGS sequence"/>
</dbReference>
<evidence type="ECO:0000313" key="18">
    <source>
        <dbReference type="EMBL" id="TFK31272.1"/>
    </source>
</evidence>
<dbReference type="GO" id="GO:0008422">
    <property type="term" value="F:beta-glucosidase activity"/>
    <property type="evidence" value="ECO:0007669"/>
    <property type="project" value="UniProtKB-EC"/>
</dbReference>
<protein>
    <recommendedName>
        <fullName evidence="4">beta-glucosidase</fullName>
        <ecNumber evidence="4">3.2.1.21</ecNumber>
    </recommendedName>
</protein>
<dbReference type="InterPro" id="IPR013780">
    <property type="entry name" value="Glyco_hydro_b"/>
</dbReference>
<comment type="similarity">
    <text evidence="3 14">Belongs to the glycosyl hydrolase 31 family.</text>
</comment>
<dbReference type="PANTHER" id="PTHR22762">
    <property type="entry name" value="ALPHA-GLUCOSIDASE"/>
    <property type="match status" value="1"/>
</dbReference>
<keyword evidence="11" id="KW-0961">Cell wall biogenesis/degradation</keyword>
<feature type="domain" description="Glycoside hydrolase family 31 TIM barrel" evidence="15">
    <location>
        <begin position="235"/>
        <end position="625"/>
    </location>
</feature>
<dbReference type="Gene3D" id="2.60.40.1760">
    <property type="entry name" value="glycosyl hydrolase (family 31)"/>
    <property type="match status" value="1"/>
</dbReference>
<dbReference type="SUPFAM" id="SSF51011">
    <property type="entry name" value="Glycosyl hydrolase domain"/>
    <property type="match status" value="1"/>
</dbReference>
<accession>A0A5C3LEW1</accession>